<evidence type="ECO:0000313" key="2">
    <source>
        <dbReference type="EMBL" id="EEN63896.1"/>
    </source>
</evidence>
<feature type="compositionally biased region" description="Low complexity" evidence="1">
    <location>
        <begin position="208"/>
        <end position="217"/>
    </location>
</feature>
<sequence>MDATPNDLIVKICCETYTEEEIEISKKLVYGLCNPSDRYKKRRGADRCSSNMLDILEVLHSTPPTEVPMFASVKLHLPAVDLTNLDVSLCLQEVRMVRQEMAVILEASQDNFRLRSEYTKTMADNARKLTNLESELAGLRLEMQQLRENSSSRSGVGNVVPGSESEVQHPRKNSSSRWGDGRVVPGTESYASVVGQGKGACPPPRPQLRPQSPARRAVLSSAPRRSSLGATEENDGFVPVVKRRRGKAIVGRASTSDYLRVAKPRPVDVFVTRLCAETTVDSLTQYLHEKETVLVSCEKLKTRYDTYASFRVAVDKGDGDKILLPDFWPNAVDGDSPPSRIDWERASQDDLAHYHTCTEHLLSRIVLPTEAVRCTDSNCSNENHRISLDRLSAEIFIALREAAEDSLPGRKHKTSHVVPGWNEVVRESHSAARDAFALWCDYGRPKHGAIWELMRTTRAKFKYSLRQCRRNEAQFRADSLANSLHKAGGKGFWSALRSQNCTRPGLPCTVGGCSGAADISNMWKDHYCALLNSVNSTVHKSFVNNTVESGVVDNPGMHVSADEVSNAINTLTNGKSCDADGIAAEHLKYAGPRLSTLLSLLFSAVLRHGYIPSRLLNIVLIPIIKKQNGNVTDKDNYRPIAVSSPICKALESLLLQRLDGYLYSPDNQFGFKKQHGTDMLASAWLDNFIHNPRRNSYIKKLLRKTRGKNLTKPFTNQGRNLDRNKNGSVGTTSDGKPPVPFRDFVWGITNKVEYDFIAHTDTLVEDLRLFLHKIGVVGKDYLLPTQHPSRVKTNFGTTFREVPTKDLRRIGEIYKPDFHTFGYSFDEDLALIEHLKQNGSVQ</sequence>
<dbReference type="PANTHER" id="PTHR19446">
    <property type="entry name" value="REVERSE TRANSCRIPTASES"/>
    <property type="match status" value="1"/>
</dbReference>
<reference evidence="2" key="1">
    <citation type="journal article" date="2008" name="Nature">
        <title>The amphioxus genome and the evolution of the chordate karyotype.</title>
        <authorList>
            <consortium name="US DOE Joint Genome Institute (JGI-PGF)"/>
            <person name="Putnam N.H."/>
            <person name="Butts T."/>
            <person name="Ferrier D.E.K."/>
            <person name="Furlong R.F."/>
            <person name="Hellsten U."/>
            <person name="Kawashima T."/>
            <person name="Robinson-Rechavi M."/>
            <person name="Shoguchi E."/>
            <person name="Terry A."/>
            <person name="Yu J.-K."/>
            <person name="Benito-Gutierrez E.L."/>
            <person name="Dubchak I."/>
            <person name="Garcia-Fernandez J."/>
            <person name="Gibson-Brown J.J."/>
            <person name="Grigoriev I.V."/>
            <person name="Horton A.C."/>
            <person name="de Jong P.J."/>
            <person name="Jurka J."/>
            <person name="Kapitonov V.V."/>
            <person name="Kohara Y."/>
            <person name="Kuroki Y."/>
            <person name="Lindquist E."/>
            <person name="Lucas S."/>
            <person name="Osoegawa K."/>
            <person name="Pennacchio L.A."/>
            <person name="Salamov A.A."/>
            <person name="Satou Y."/>
            <person name="Sauka-Spengler T."/>
            <person name="Schmutz J."/>
            <person name="Shin-I T."/>
            <person name="Toyoda A."/>
            <person name="Bronner-Fraser M."/>
            <person name="Fujiyama A."/>
            <person name="Holland L.Z."/>
            <person name="Holland P.W.H."/>
            <person name="Satoh N."/>
            <person name="Rokhsar D.S."/>
        </authorList>
    </citation>
    <scope>NUCLEOTIDE SEQUENCE [LARGE SCALE GENOMIC DNA]</scope>
    <source>
        <strain evidence="2">S238N-H82</strain>
        <tissue evidence="2">Testes</tissue>
    </source>
</reference>
<dbReference type="eggNOG" id="KOG1075">
    <property type="taxonomic scope" value="Eukaryota"/>
</dbReference>
<gene>
    <name evidence="2" type="ORF">BRAFLDRAFT_74839</name>
</gene>
<evidence type="ECO:0000256" key="1">
    <source>
        <dbReference type="SAM" id="MobiDB-lite"/>
    </source>
</evidence>
<dbReference type="InterPro" id="IPR005331">
    <property type="entry name" value="Sulfotransferase"/>
</dbReference>
<protein>
    <submittedName>
        <fullName evidence="2">Uncharacterized protein</fullName>
    </submittedName>
</protein>
<dbReference type="InParanoid" id="C3Y6D6"/>
<feature type="region of interest" description="Disordered" evidence="1">
    <location>
        <begin position="712"/>
        <end position="736"/>
    </location>
</feature>
<dbReference type="Pfam" id="PF03567">
    <property type="entry name" value="Sulfotransfer_2"/>
    <property type="match status" value="1"/>
</dbReference>
<feature type="compositionally biased region" description="Low complexity" evidence="1">
    <location>
        <begin position="151"/>
        <end position="163"/>
    </location>
</feature>
<organism>
    <name type="scientific">Branchiostoma floridae</name>
    <name type="common">Florida lancelet</name>
    <name type="synonym">Amphioxus</name>
    <dbReference type="NCBI Taxonomy" id="7739"/>
    <lineage>
        <taxon>Eukaryota</taxon>
        <taxon>Metazoa</taxon>
        <taxon>Chordata</taxon>
        <taxon>Cephalochordata</taxon>
        <taxon>Leptocardii</taxon>
        <taxon>Amphioxiformes</taxon>
        <taxon>Branchiostomatidae</taxon>
        <taxon>Branchiostoma</taxon>
    </lineage>
</organism>
<proteinExistence type="predicted"/>
<dbReference type="AlphaFoldDB" id="C3Y6D6"/>
<feature type="region of interest" description="Disordered" evidence="1">
    <location>
        <begin position="147"/>
        <end position="231"/>
    </location>
</feature>
<dbReference type="EMBL" id="GG666488">
    <property type="protein sequence ID" value="EEN63896.1"/>
    <property type="molecule type" value="Genomic_DNA"/>
</dbReference>
<accession>C3Y6D6</accession>
<name>C3Y6D6_BRAFL</name>
<dbReference type="GO" id="GO:0008146">
    <property type="term" value="F:sulfotransferase activity"/>
    <property type="evidence" value="ECO:0007669"/>
    <property type="project" value="InterPro"/>
</dbReference>
<dbReference type="GO" id="GO:0016020">
    <property type="term" value="C:membrane"/>
    <property type="evidence" value="ECO:0007669"/>
    <property type="project" value="InterPro"/>
</dbReference>